<dbReference type="SUPFAM" id="SSF90123">
    <property type="entry name" value="ABC transporter transmembrane region"/>
    <property type="match status" value="1"/>
</dbReference>
<feature type="transmembrane region" description="Helical" evidence="8">
    <location>
        <begin position="301"/>
        <end position="320"/>
    </location>
</feature>
<dbReference type="AlphaFoldDB" id="A0A9X3WAW6"/>
<dbReference type="InterPro" id="IPR003593">
    <property type="entry name" value="AAA+_ATPase"/>
</dbReference>
<dbReference type="PANTHER" id="PTHR43394:SF1">
    <property type="entry name" value="ATP-BINDING CASSETTE SUB-FAMILY B MEMBER 10, MITOCHONDRIAL"/>
    <property type="match status" value="1"/>
</dbReference>
<dbReference type="CDD" id="cd03254">
    <property type="entry name" value="ABCC_Glucan_exporter_like"/>
    <property type="match status" value="1"/>
</dbReference>
<evidence type="ECO:0000313" key="11">
    <source>
        <dbReference type="EMBL" id="MDC3416012.1"/>
    </source>
</evidence>
<dbReference type="SMART" id="SM00382">
    <property type="entry name" value="AAA"/>
    <property type="match status" value="1"/>
</dbReference>
<reference evidence="11" key="1">
    <citation type="submission" date="2022-06" db="EMBL/GenBank/DDBJ databases">
        <title>Aquibacillus sp. a new bacterium isolated from soil saline samples.</title>
        <authorList>
            <person name="Galisteo C."/>
            <person name="De La Haba R."/>
            <person name="Sanchez-Porro C."/>
            <person name="Ventosa A."/>
        </authorList>
    </citation>
    <scope>NUCLEOTIDE SEQUENCE</scope>
    <source>
        <strain evidence="11">3ASR75-54</strain>
    </source>
</reference>
<dbReference type="PANTHER" id="PTHR43394">
    <property type="entry name" value="ATP-DEPENDENT PERMEASE MDL1, MITOCHONDRIAL"/>
    <property type="match status" value="1"/>
</dbReference>
<keyword evidence="2" id="KW-0813">Transport</keyword>
<feature type="domain" description="ABC transporter" evidence="9">
    <location>
        <begin position="369"/>
        <end position="603"/>
    </location>
</feature>
<dbReference type="InterPro" id="IPR039421">
    <property type="entry name" value="Type_1_exporter"/>
</dbReference>
<feature type="transmembrane region" description="Helical" evidence="8">
    <location>
        <begin position="274"/>
        <end position="295"/>
    </location>
</feature>
<gene>
    <name evidence="11" type="ORF">NC799_03685</name>
</gene>
<dbReference type="GO" id="GO:0005886">
    <property type="term" value="C:plasma membrane"/>
    <property type="evidence" value="ECO:0007669"/>
    <property type="project" value="UniProtKB-SubCell"/>
</dbReference>
<name>A0A9X3WAW6_9BACI</name>
<dbReference type="GO" id="GO:0015421">
    <property type="term" value="F:ABC-type oligopeptide transporter activity"/>
    <property type="evidence" value="ECO:0007669"/>
    <property type="project" value="TreeGrafter"/>
</dbReference>
<feature type="transmembrane region" description="Helical" evidence="8">
    <location>
        <begin position="51"/>
        <end position="76"/>
    </location>
</feature>
<dbReference type="Gene3D" id="1.20.1560.10">
    <property type="entry name" value="ABC transporter type 1, transmembrane domain"/>
    <property type="match status" value="1"/>
</dbReference>
<dbReference type="InterPro" id="IPR036640">
    <property type="entry name" value="ABC1_TM_sf"/>
</dbReference>
<evidence type="ECO:0000256" key="2">
    <source>
        <dbReference type="ARBA" id="ARBA00022448"/>
    </source>
</evidence>
<dbReference type="InterPro" id="IPR011527">
    <property type="entry name" value="ABC1_TM_dom"/>
</dbReference>
<dbReference type="Pfam" id="PF00005">
    <property type="entry name" value="ABC_tran"/>
    <property type="match status" value="1"/>
</dbReference>
<evidence type="ECO:0000256" key="8">
    <source>
        <dbReference type="SAM" id="Phobius"/>
    </source>
</evidence>
<dbReference type="PROSITE" id="PS50893">
    <property type="entry name" value="ABC_TRANSPORTER_2"/>
    <property type="match status" value="1"/>
</dbReference>
<evidence type="ECO:0000256" key="6">
    <source>
        <dbReference type="ARBA" id="ARBA00022989"/>
    </source>
</evidence>
<evidence type="ECO:0000259" key="9">
    <source>
        <dbReference type="PROSITE" id="PS50893"/>
    </source>
</evidence>
<keyword evidence="7 8" id="KW-0472">Membrane</keyword>
<accession>A0A9X3WAW6</accession>
<evidence type="ECO:0000256" key="5">
    <source>
        <dbReference type="ARBA" id="ARBA00022840"/>
    </source>
</evidence>
<comment type="caution">
    <text evidence="11">The sequence shown here is derived from an EMBL/GenBank/DDBJ whole genome shotgun (WGS) entry which is preliminary data.</text>
</comment>
<evidence type="ECO:0000259" key="10">
    <source>
        <dbReference type="PROSITE" id="PS50929"/>
    </source>
</evidence>
<feature type="transmembrane region" description="Helical" evidence="8">
    <location>
        <begin position="88"/>
        <end position="109"/>
    </location>
</feature>
<dbReference type="Proteomes" id="UP001145069">
    <property type="component" value="Unassembled WGS sequence"/>
</dbReference>
<comment type="subcellular location">
    <subcellularLocation>
        <location evidence="1">Cell membrane</location>
        <topology evidence="1">Multi-pass membrane protein</topology>
    </subcellularLocation>
</comment>
<dbReference type="InterPro" id="IPR003439">
    <property type="entry name" value="ABC_transporter-like_ATP-bd"/>
</dbReference>
<proteinExistence type="predicted"/>
<keyword evidence="4" id="KW-0547">Nucleotide-binding</keyword>
<dbReference type="InterPro" id="IPR017871">
    <property type="entry name" value="ABC_transporter-like_CS"/>
</dbReference>
<dbReference type="RefSeq" id="WP_272444994.1">
    <property type="nucleotide sequence ID" value="NZ_JAMQKC010000002.1"/>
</dbReference>
<dbReference type="Pfam" id="PF00664">
    <property type="entry name" value="ABC_membrane"/>
    <property type="match status" value="1"/>
</dbReference>
<dbReference type="CDD" id="cd18545">
    <property type="entry name" value="ABC_6TM_YknV_like"/>
    <property type="match status" value="1"/>
</dbReference>
<feature type="domain" description="ABC transmembrane type-1" evidence="10">
    <location>
        <begin position="54"/>
        <end position="335"/>
    </location>
</feature>
<dbReference type="GO" id="GO:0016887">
    <property type="term" value="F:ATP hydrolysis activity"/>
    <property type="evidence" value="ECO:0007669"/>
    <property type="project" value="InterPro"/>
</dbReference>
<dbReference type="InterPro" id="IPR027417">
    <property type="entry name" value="P-loop_NTPase"/>
</dbReference>
<evidence type="ECO:0000256" key="4">
    <source>
        <dbReference type="ARBA" id="ARBA00022741"/>
    </source>
</evidence>
<dbReference type="EMBL" id="JAMQKC010000002">
    <property type="protein sequence ID" value="MDC3416012.1"/>
    <property type="molecule type" value="Genomic_DNA"/>
</dbReference>
<organism evidence="11 12">
    <name type="scientific">Aquibacillus salsiterrae</name>
    <dbReference type="NCBI Taxonomy" id="2950439"/>
    <lineage>
        <taxon>Bacteria</taxon>
        <taxon>Bacillati</taxon>
        <taxon>Bacillota</taxon>
        <taxon>Bacilli</taxon>
        <taxon>Bacillales</taxon>
        <taxon>Bacillaceae</taxon>
        <taxon>Aquibacillus</taxon>
    </lineage>
</organism>
<dbReference type="SUPFAM" id="SSF52540">
    <property type="entry name" value="P-loop containing nucleoside triphosphate hydrolases"/>
    <property type="match status" value="1"/>
</dbReference>
<keyword evidence="3 8" id="KW-0812">Transmembrane</keyword>
<evidence type="ECO:0000313" key="12">
    <source>
        <dbReference type="Proteomes" id="UP001145069"/>
    </source>
</evidence>
<dbReference type="FunFam" id="3.40.50.300:FF:000287">
    <property type="entry name" value="Multidrug ABC transporter ATP-binding protein"/>
    <property type="match status" value="1"/>
</dbReference>
<dbReference type="PROSITE" id="PS50929">
    <property type="entry name" value="ABC_TM1F"/>
    <property type="match status" value="1"/>
</dbReference>
<dbReference type="GO" id="GO:0005524">
    <property type="term" value="F:ATP binding"/>
    <property type="evidence" value="ECO:0007669"/>
    <property type="project" value="UniProtKB-KW"/>
</dbReference>
<sequence length="611" mass="69067">MNGSAEAIENQHTSKKRDRFVYPNDNAIEKPFNWSIMVKLLQFIKPYRRTYLPIAIISLLLSTAVKLVIPFLIGYGVDYALRPKDVDLLTTLVITIAILYLLQGIFNMFRIRYTTTLGQSVVLDLRKKLFSHVENLSFRFFDKRSEGSVIVRLNNDVNSLQDLFTNGLINIIMDMIMLVGIITILFFLNVKLTIAVMVVVPIMAFLSTKVRRKIRRGWQRVRLYQSVMNSHYNECIQGIRETQTFVQENENIGYFKGLNMRNTKALRQATKMSAILPPAVEVTGAIGTAALFWYGAHLLQAGEISIGIIVAFASYIGNFWQPISRLGQIYNQLLKVMASSERIFEFLAEKPQVTDKKDAKELQVNQGKVTFDQVKFAYEKDRVALTDFSLEVNPGDTVALVGHTGSGKSTVINLLCRFYDTTSGKILIDDQDIKDVTIASLRKNMSLVMQDTFLFSGTIMENIRYGRLDATDEEVIEAAKAVHADSFIKQLANGYHTEVEERGRMLSVGQRQLISFARALLAEPKILILDEATSSIDTETEMKIQDGMKTLINNRTSFIVAHRLSTIQNADKIVVLNQGEIVEIGNHDSLLERDGVYANLIKVQNRFLTGE</sequence>
<keyword evidence="5 11" id="KW-0067">ATP-binding</keyword>
<keyword evidence="6 8" id="KW-1133">Transmembrane helix</keyword>
<evidence type="ECO:0000256" key="1">
    <source>
        <dbReference type="ARBA" id="ARBA00004651"/>
    </source>
</evidence>
<dbReference type="Gene3D" id="3.40.50.300">
    <property type="entry name" value="P-loop containing nucleotide triphosphate hydrolases"/>
    <property type="match status" value="1"/>
</dbReference>
<keyword evidence="12" id="KW-1185">Reference proteome</keyword>
<protein>
    <submittedName>
        <fullName evidence="11">ABC transporter ATP-binding protein/permease</fullName>
    </submittedName>
</protein>
<feature type="transmembrane region" description="Helical" evidence="8">
    <location>
        <begin position="194"/>
        <end position="210"/>
    </location>
</feature>
<feature type="transmembrane region" description="Helical" evidence="8">
    <location>
        <begin position="168"/>
        <end position="188"/>
    </location>
</feature>
<evidence type="ECO:0000256" key="7">
    <source>
        <dbReference type="ARBA" id="ARBA00023136"/>
    </source>
</evidence>
<dbReference type="PROSITE" id="PS00211">
    <property type="entry name" value="ABC_TRANSPORTER_1"/>
    <property type="match status" value="1"/>
</dbReference>
<evidence type="ECO:0000256" key="3">
    <source>
        <dbReference type="ARBA" id="ARBA00022692"/>
    </source>
</evidence>